<sequence>MLRELREIFRIVNPQIFRVFHGSMDLYLLDPLKPRWSHVGATLEPRGSHVGANWMSNATQAIALTA</sequence>
<reference evidence="1 2" key="1">
    <citation type="journal article" date="2021" name="Commun. Biol.">
        <title>The genome of Shorea leprosula (Dipterocarpaceae) highlights the ecological relevance of drought in aseasonal tropical rainforests.</title>
        <authorList>
            <person name="Ng K.K.S."/>
            <person name="Kobayashi M.J."/>
            <person name="Fawcett J.A."/>
            <person name="Hatakeyama M."/>
            <person name="Paape T."/>
            <person name="Ng C.H."/>
            <person name="Ang C.C."/>
            <person name="Tnah L.H."/>
            <person name="Lee C.T."/>
            <person name="Nishiyama T."/>
            <person name="Sese J."/>
            <person name="O'Brien M.J."/>
            <person name="Copetti D."/>
            <person name="Mohd Noor M.I."/>
            <person name="Ong R.C."/>
            <person name="Putra M."/>
            <person name="Sireger I.Z."/>
            <person name="Indrioko S."/>
            <person name="Kosugi Y."/>
            <person name="Izuno A."/>
            <person name="Isagi Y."/>
            <person name="Lee S.L."/>
            <person name="Shimizu K.K."/>
        </authorList>
    </citation>
    <scope>NUCLEOTIDE SEQUENCE [LARGE SCALE GENOMIC DNA]</scope>
    <source>
        <strain evidence="1">214</strain>
    </source>
</reference>
<evidence type="ECO:0000313" key="2">
    <source>
        <dbReference type="Proteomes" id="UP001054252"/>
    </source>
</evidence>
<protein>
    <submittedName>
        <fullName evidence="1">Uncharacterized protein</fullName>
    </submittedName>
</protein>
<keyword evidence="2" id="KW-1185">Reference proteome</keyword>
<evidence type="ECO:0000313" key="1">
    <source>
        <dbReference type="EMBL" id="GKV48036.1"/>
    </source>
</evidence>
<dbReference type="EMBL" id="BPVZ01000244">
    <property type="protein sequence ID" value="GKV48036.1"/>
    <property type="molecule type" value="Genomic_DNA"/>
</dbReference>
<dbReference type="Proteomes" id="UP001054252">
    <property type="component" value="Unassembled WGS sequence"/>
</dbReference>
<proteinExistence type="predicted"/>
<organism evidence="1 2">
    <name type="scientific">Rubroshorea leprosula</name>
    <dbReference type="NCBI Taxonomy" id="152421"/>
    <lineage>
        <taxon>Eukaryota</taxon>
        <taxon>Viridiplantae</taxon>
        <taxon>Streptophyta</taxon>
        <taxon>Embryophyta</taxon>
        <taxon>Tracheophyta</taxon>
        <taxon>Spermatophyta</taxon>
        <taxon>Magnoliopsida</taxon>
        <taxon>eudicotyledons</taxon>
        <taxon>Gunneridae</taxon>
        <taxon>Pentapetalae</taxon>
        <taxon>rosids</taxon>
        <taxon>malvids</taxon>
        <taxon>Malvales</taxon>
        <taxon>Dipterocarpaceae</taxon>
        <taxon>Rubroshorea</taxon>
    </lineage>
</organism>
<dbReference type="AlphaFoldDB" id="A0AAV5MDS2"/>
<comment type="caution">
    <text evidence="1">The sequence shown here is derived from an EMBL/GenBank/DDBJ whole genome shotgun (WGS) entry which is preliminary data.</text>
</comment>
<name>A0AAV5MDS2_9ROSI</name>
<gene>
    <name evidence="1" type="ORF">SLEP1_g54875</name>
</gene>
<accession>A0AAV5MDS2</accession>